<dbReference type="Proteomes" id="UP000634004">
    <property type="component" value="Unassembled WGS sequence"/>
</dbReference>
<keyword evidence="2" id="KW-1185">Reference proteome</keyword>
<proteinExistence type="predicted"/>
<accession>A0A8J3CRM4</accession>
<sequence length="318" mass="36578">MSDIEIHPDYTDRHEALVERITILIRDNGPSSGLQLSEWLTDIPPINLWRACYSSRRIRIRNCARYYLRYDVTRENVLRLSPSILRDFLTFSLIYIPEQAVAAVEGGTLLANKFRSISLRKLSRARQALLELDADLQRELNDHCVVFLSGDIAYFLAHDTRRRHATLDVPVNGSDIDIVIVTNNQADPAKIKAIENGLLKIKRLFLMMPSVREELDFIVKPVDKMLDQLAYGDIHQKIASKILYESYFLMGRVDIYESLMRNLEIRGTRAKIEADFETALTQRKNTISTILSLSPEESLKDSEVASLFFASQERLEFQ</sequence>
<dbReference type="AlphaFoldDB" id="A0A8J3CRM4"/>
<reference evidence="1" key="1">
    <citation type="journal article" date="2014" name="Int. J. Syst. Evol. Microbiol.">
        <title>Complete genome sequence of Corynebacterium casei LMG S-19264T (=DSM 44701T), isolated from a smear-ripened cheese.</title>
        <authorList>
            <consortium name="US DOE Joint Genome Institute (JGI-PGF)"/>
            <person name="Walter F."/>
            <person name="Albersmeier A."/>
            <person name="Kalinowski J."/>
            <person name="Ruckert C."/>
        </authorList>
    </citation>
    <scope>NUCLEOTIDE SEQUENCE</scope>
    <source>
        <strain evidence="1">KCTC 32513</strain>
    </source>
</reference>
<organism evidence="1 2">
    <name type="scientific">Algimonas arctica</name>
    <dbReference type="NCBI Taxonomy" id="1479486"/>
    <lineage>
        <taxon>Bacteria</taxon>
        <taxon>Pseudomonadati</taxon>
        <taxon>Pseudomonadota</taxon>
        <taxon>Alphaproteobacteria</taxon>
        <taxon>Maricaulales</taxon>
        <taxon>Robiginitomaculaceae</taxon>
        <taxon>Algimonas</taxon>
    </lineage>
</organism>
<dbReference type="RefSeq" id="WP_189498584.1">
    <property type="nucleotide sequence ID" value="NZ_BMZH01000010.1"/>
</dbReference>
<evidence type="ECO:0000313" key="2">
    <source>
        <dbReference type="Proteomes" id="UP000634004"/>
    </source>
</evidence>
<dbReference type="EMBL" id="BMZH01000010">
    <property type="protein sequence ID" value="GHA99606.1"/>
    <property type="molecule type" value="Genomic_DNA"/>
</dbReference>
<reference evidence="1" key="2">
    <citation type="submission" date="2020-09" db="EMBL/GenBank/DDBJ databases">
        <authorList>
            <person name="Sun Q."/>
            <person name="Kim S."/>
        </authorList>
    </citation>
    <scope>NUCLEOTIDE SEQUENCE</scope>
    <source>
        <strain evidence="1">KCTC 32513</strain>
    </source>
</reference>
<gene>
    <name evidence="1" type="ORF">GCM10009069_23000</name>
</gene>
<comment type="caution">
    <text evidence="1">The sequence shown here is derived from an EMBL/GenBank/DDBJ whole genome shotgun (WGS) entry which is preliminary data.</text>
</comment>
<protein>
    <submittedName>
        <fullName evidence="1">Uncharacterized protein</fullName>
    </submittedName>
</protein>
<name>A0A8J3CRM4_9PROT</name>
<evidence type="ECO:0000313" key="1">
    <source>
        <dbReference type="EMBL" id="GHA99606.1"/>
    </source>
</evidence>